<evidence type="ECO:0000313" key="7">
    <source>
        <dbReference type="EMBL" id="KAK3096300.1"/>
    </source>
</evidence>
<dbReference type="PANTHER" id="PTHR22780">
    <property type="entry name" value="ADAPTIN, ALPHA/GAMMA/EPSILON"/>
    <property type="match status" value="1"/>
</dbReference>
<evidence type="ECO:0000256" key="1">
    <source>
        <dbReference type="ARBA" id="ARBA00004308"/>
    </source>
</evidence>
<keyword evidence="3" id="KW-0653">Protein transport</keyword>
<protein>
    <recommendedName>
        <fullName evidence="6">Clathrin/coatomer adaptor adaptin-like N-terminal domain-containing protein</fullName>
    </recommendedName>
</protein>
<feature type="compositionally biased region" description="Polar residues" evidence="5">
    <location>
        <begin position="826"/>
        <end position="850"/>
    </location>
</feature>
<keyword evidence="2" id="KW-0813">Transport</keyword>
<dbReference type="GO" id="GO:0006886">
    <property type="term" value="P:intracellular protein transport"/>
    <property type="evidence" value="ECO:0007669"/>
    <property type="project" value="InterPro"/>
</dbReference>
<gene>
    <name evidence="7" type="ORF">FSP39_025479</name>
</gene>
<evidence type="ECO:0000256" key="4">
    <source>
        <dbReference type="ARBA" id="ARBA00023136"/>
    </source>
</evidence>
<dbReference type="GO" id="GO:0016192">
    <property type="term" value="P:vesicle-mediated transport"/>
    <property type="evidence" value="ECO:0007669"/>
    <property type="project" value="InterPro"/>
</dbReference>
<evidence type="ECO:0000256" key="3">
    <source>
        <dbReference type="ARBA" id="ARBA00022927"/>
    </source>
</evidence>
<dbReference type="InterPro" id="IPR050840">
    <property type="entry name" value="Adaptor_Complx_Large_Subunit"/>
</dbReference>
<dbReference type="InterPro" id="IPR011989">
    <property type="entry name" value="ARM-like"/>
</dbReference>
<sequence>MSDIVEKTLSSIPKFFSQNLLGAAVTGPPSPRRRFSSRAFQTFVVQLNSAKTFSEEEQYVRNELLQIRQKISHPDITASQMCEILCKLIYCGILGYDVSFGYIHAVKLAQQGSAFEKRMGYIACTILLHEDHELILLLINTIQKDLQSTNILDNLASLSAVCCLVNKEMITEVLPSVQQKLKHPREIVRAKAVQCIHSFLHKSPALVSSLEDGIRQSLTDKDPSVMVASLNVWYDIIMKNHVHGKYADLFSPMKEILRQIISRSLPSSFEYHGIPLPWSQIKLLRILSLLAHNNKRLSEELYPLISDLLQKVNIKEKMALAIMHECIQAITTIQANPSLLEEATTLVKKFVTSTSFILKYMGVKSLTSLITTSPKSAMDCQMMVVELLEDPDPLIQRKTVDLLYGMANPSNAQVVCNKLLEQVPKAHSQKWKKNLVRPSNKQSLTSTAQKEYHQHLVKKSIESLFIEDCSQELILLCVWVVGEFATFLKKMPEDKIVVLLKSKYQQLNVDTETRIWIVNSLLKLASHSVVNFEAINKEFAILAEEENSLLLKQMDFSLSFLDDYVVASLEKGESPYLHLNQRHPPRSTVDTVEDHTGLFEGLGDRERADSAVSTERTSQDANSSRSLSDTCTSSSQRDSGLKMKGVRRVWGKDGIIRDGQKGMSDDMVVNSEKNFADKEQIQRKRELAAALFSGVTDTKDTKEEEEEEVSSMDPFLIDEDSSDLLGGHNEDTGGWRQLHRSNISEDILPQTEDNNVISPSEQSEEQLLMNTVSMDAFKSGYKDVDNSVLLVNFVSSCQQNEMFSSEDLSHLRLSSNEISEEKNEDNILSENPDSTSDSSKSIVPTTQAKSITPPPGRKMLFLTMTNMDNDHIPVYSTKSIIQKIRNRRHTKSGQNRNQSKQKQKPPPYEKKRTPDMRVRPGAQEE</sequence>
<dbReference type="GO" id="GO:0030117">
    <property type="term" value="C:membrane coat"/>
    <property type="evidence" value="ECO:0007669"/>
    <property type="project" value="InterPro"/>
</dbReference>
<evidence type="ECO:0000256" key="2">
    <source>
        <dbReference type="ARBA" id="ARBA00022448"/>
    </source>
</evidence>
<dbReference type="Pfam" id="PF01602">
    <property type="entry name" value="Adaptin_N"/>
    <property type="match status" value="1"/>
</dbReference>
<dbReference type="Proteomes" id="UP001186944">
    <property type="component" value="Unassembled WGS sequence"/>
</dbReference>
<feature type="compositionally biased region" description="Polar residues" evidence="5">
    <location>
        <begin position="611"/>
        <end position="622"/>
    </location>
</feature>
<evidence type="ECO:0000259" key="6">
    <source>
        <dbReference type="Pfam" id="PF01602"/>
    </source>
</evidence>
<dbReference type="GO" id="GO:0012505">
    <property type="term" value="C:endomembrane system"/>
    <property type="evidence" value="ECO:0007669"/>
    <property type="project" value="UniProtKB-SubCell"/>
</dbReference>
<dbReference type="EMBL" id="VSWD01000008">
    <property type="protein sequence ID" value="KAK3096300.1"/>
    <property type="molecule type" value="Genomic_DNA"/>
</dbReference>
<accession>A0AA89BUD9</accession>
<proteinExistence type="predicted"/>
<reference evidence="7" key="1">
    <citation type="submission" date="2019-08" db="EMBL/GenBank/DDBJ databases">
        <title>The improved chromosome-level genome for the pearl oyster Pinctada fucata martensii using PacBio sequencing and Hi-C.</title>
        <authorList>
            <person name="Zheng Z."/>
        </authorList>
    </citation>
    <scope>NUCLEOTIDE SEQUENCE</scope>
    <source>
        <strain evidence="7">ZZ-2019</strain>
        <tissue evidence="7">Adductor muscle</tissue>
    </source>
</reference>
<comment type="subcellular location">
    <subcellularLocation>
        <location evidence="1">Endomembrane system</location>
    </subcellularLocation>
</comment>
<dbReference type="InterPro" id="IPR016024">
    <property type="entry name" value="ARM-type_fold"/>
</dbReference>
<dbReference type="SUPFAM" id="SSF48371">
    <property type="entry name" value="ARM repeat"/>
    <property type="match status" value="1"/>
</dbReference>
<feature type="compositionally biased region" description="Basic and acidic residues" evidence="5">
    <location>
        <begin position="907"/>
        <end position="918"/>
    </location>
</feature>
<feature type="compositionally biased region" description="Low complexity" evidence="5">
    <location>
        <begin position="623"/>
        <end position="635"/>
    </location>
</feature>
<dbReference type="Gene3D" id="1.25.10.10">
    <property type="entry name" value="Leucine-rich Repeat Variant"/>
    <property type="match status" value="1"/>
</dbReference>
<evidence type="ECO:0000313" key="8">
    <source>
        <dbReference type="Proteomes" id="UP001186944"/>
    </source>
</evidence>
<comment type="caution">
    <text evidence="7">The sequence shown here is derived from an EMBL/GenBank/DDBJ whole genome shotgun (WGS) entry which is preliminary data.</text>
</comment>
<feature type="domain" description="Clathrin/coatomer adaptor adaptin-like N-terminal" evidence="6">
    <location>
        <begin position="56"/>
        <end position="437"/>
    </location>
</feature>
<evidence type="ECO:0000256" key="5">
    <source>
        <dbReference type="SAM" id="MobiDB-lite"/>
    </source>
</evidence>
<feature type="region of interest" description="Disordered" evidence="5">
    <location>
        <begin position="885"/>
        <end position="925"/>
    </location>
</feature>
<feature type="region of interest" description="Disordered" evidence="5">
    <location>
        <begin position="603"/>
        <end position="643"/>
    </location>
</feature>
<keyword evidence="8" id="KW-1185">Reference proteome</keyword>
<feature type="region of interest" description="Disordered" evidence="5">
    <location>
        <begin position="817"/>
        <end position="857"/>
    </location>
</feature>
<keyword evidence="4" id="KW-0472">Membrane</keyword>
<name>A0AA89BUD9_PINIB</name>
<organism evidence="7 8">
    <name type="scientific">Pinctada imbricata</name>
    <name type="common">Atlantic pearl-oyster</name>
    <name type="synonym">Pinctada martensii</name>
    <dbReference type="NCBI Taxonomy" id="66713"/>
    <lineage>
        <taxon>Eukaryota</taxon>
        <taxon>Metazoa</taxon>
        <taxon>Spiralia</taxon>
        <taxon>Lophotrochozoa</taxon>
        <taxon>Mollusca</taxon>
        <taxon>Bivalvia</taxon>
        <taxon>Autobranchia</taxon>
        <taxon>Pteriomorphia</taxon>
        <taxon>Pterioida</taxon>
        <taxon>Pterioidea</taxon>
        <taxon>Pteriidae</taxon>
        <taxon>Pinctada</taxon>
    </lineage>
</organism>
<dbReference type="InterPro" id="IPR002553">
    <property type="entry name" value="Clathrin/coatomer_adapt-like_N"/>
</dbReference>
<dbReference type="AlphaFoldDB" id="A0AA89BUD9"/>